<dbReference type="KEGG" id="dea:FPZ08_15480"/>
<feature type="domain" description="N-acetyltransferase" evidence="1">
    <location>
        <begin position="29"/>
        <end position="172"/>
    </location>
</feature>
<dbReference type="OrthoDB" id="9804153at2"/>
<sequence length="175" mass="18922">MDALKDSLPATLTTDRLVLAMPTLAHASDIARLANNRRIHEVMSRLPFPYTETDARFFIEQIVPSPEELCYAILGDATFMGIVGLTFADGSPPALGYWLGEPYWGHGYATEAAHAVVIAARQAGCPALQSRALLSNAGSRNVLRKVGFIETGETVDEAGTLAGQRVMQMRLEFAA</sequence>
<evidence type="ECO:0000313" key="3">
    <source>
        <dbReference type="Proteomes" id="UP000315364"/>
    </source>
</evidence>
<evidence type="ECO:0000313" key="2">
    <source>
        <dbReference type="EMBL" id="QDZ12020.1"/>
    </source>
</evidence>
<name>A0A5B8LX73_9HYPH</name>
<dbReference type="GO" id="GO:0016747">
    <property type="term" value="F:acyltransferase activity, transferring groups other than amino-acyl groups"/>
    <property type="evidence" value="ECO:0007669"/>
    <property type="project" value="InterPro"/>
</dbReference>
<proteinExistence type="predicted"/>
<dbReference type="SUPFAM" id="SSF55729">
    <property type="entry name" value="Acyl-CoA N-acyltransferases (Nat)"/>
    <property type="match status" value="1"/>
</dbReference>
<evidence type="ECO:0000259" key="1">
    <source>
        <dbReference type="PROSITE" id="PS51186"/>
    </source>
</evidence>
<dbReference type="Pfam" id="PF13302">
    <property type="entry name" value="Acetyltransf_3"/>
    <property type="match status" value="1"/>
</dbReference>
<dbReference type="Gene3D" id="3.40.630.30">
    <property type="match status" value="1"/>
</dbReference>
<dbReference type="InterPro" id="IPR000182">
    <property type="entry name" value="GNAT_dom"/>
</dbReference>
<protein>
    <submittedName>
        <fullName evidence="2">GNAT family N-acetyltransferase</fullName>
    </submittedName>
</protein>
<dbReference type="InterPro" id="IPR016181">
    <property type="entry name" value="Acyl_CoA_acyltransferase"/>
</dbReference>
<dbReference type="AlphaFoldDB" id="A0A5B8LX73"/>
<dbReference type="RefSeq" id="WP_146290834.1">
    <property type="nucleotide sequence ID" value="NZ_CP042304.1"/>
</dbReference>
<dbReference type="InterPro" id="IPR051531">
    <property type="entry name" value="N-acetyltransferase"/>
</dbReference>
<gene>
    <name evidence="2" type="ORF">FPZ08_15480</name>
</gene>
<keyword evidence="3" id="KW-1185">Reference proteome</keyword>
<accession>A0A5B8LX73</accession>
<dbReference type="PROSITE" id="PS51186">
    <property type="entry name" value="GNAT"/>
    <property type="match status" value="1"/>
</dbReference>
<dbReference type="Proteomes" id="UP000315364">
    <property type="component" value="Chromosome"/>
</dbReference>
<dbReference type="PANTHER" id="PTHR43792">
    <property type="entry name" value="GNAT FAMILY, PUTATIVE (AFU_ORTHOLOGUE AFUA_3G00765)-RELATED-RELATED"/>
    <property type="match status" value="1"/>
</dbReference>
<reference evidence="2 3" key="1">
    <citation type="submission" date="2019-07" db="EMBL/GenBank/DDBJ databases">
        <title>Full genome sequence of Devosia sp. Gsoil 520.</title>
        <authorList>
            <person name="Im W.-T."/>
        </authorList>
    </citation>
    <scope>NUCLEOTIDE SEQUENCE [LARGE SCALE GENOMIC DNA]</scope>
    <source>
        <strain evidence="2 3">Gsoil 520</strain>
    </source>
</reference>
<dbReference type="EMBL" id="CP042304">
    <property type="protein sequence ID" value="QDZ12020.1"/>
    <property type="molecule type" value="Genomic_DNA"/>
</dbReference>
<organism evidence="2 3">
    <name type="scientific">Devosia ginsengisoli</name>
    <dbReference type="NCBI Taxonomy" id="400770"/>
    <lineage>
        <taxon>Bacteria</taxon>
        <taxon>Pseudomonadati</taxon>
        <taxon>Pseudomonadota</taxon>
        <taxon>Alphaproteobacteria</taxon>
        <taxon>Hyphomicrobiales</taxon>
        <taxon>Devosiaceae</taxon>
        <taxon>Devosia</taxon>
    </lineage>
</organism>
<keyword evidence="2" id="KW-0808">Transferase</keyword>